<organism evidence="1 2">
    <name type="scientific">Prorocentrum cordatum</name>
    <dbReference type="NCBI Taxonomy" id="2364126"/>
    <lineage>
        <taxon>Eukaryota</taxon>
        <taxon>Sar</taxon>
        <taxon>Alveolata</taxon>
        <taxon>Dinophyceae</taxon>
        <taxon>Prorocentrales</taxon>
        <taxon>Prorocentraceae</taxon>
        <taxon>Prorocentrum</taxon>
    </lineage>
</organism>
<gene>
    <name evidence="1" type="ORF">PCOR1329_LOCUS80748</name>
</gene>
<feature type="non-terminal residue" evidence="1">
    <location>
        <position position="84"/>
    </location>
</feature>
<sequence>MSRPARRRLKLRRAKGQRADAMIDSLSWFHGGGAASPGLAFLPALRSVKPSAFCFDMRALMMVAPLPTREKPPARPSALTSAAT</sequence>
<keyword evidence="2" id="KW-1185">Reference proteome</keyword>
<name>A0ABN9XXG2_9DINO</name>
<dbReference type="EMBL" id="CAUYUJ010021470">
    <property type="protein sequence ID" value="CAK0904830.1"/>
    <property type="molecule type" value="Genomic_DNA"/>
</dbReference>
<evidence type="ECO:0000313" key="1">
    <source>
        <dbReference type="EMBL" id="CAK0904830.1"/>
    </source>
</evidence>
<accession>A0ABN9XXG2</accession>
<protein>
    <submittedName>
        <fullName evidence="1">Uncharacterized protein</fullName>
    </submittedName>
</protein>
<comment type="caution">
    <text evidence="1">The sequence shown here is derived from an EMBL/GenBank/DDBJ whole genome shotgun (WGS) entry which is preliminary data.</text>
</comment>
<dbReference type="Proteomes" id="UP001189429">
    <property type="component" value="Unassembled WGS sequence"/>
</dbReference>
<reference evidence="1" key="1">
    <citation type="submission" date="2023-10" db="EMBL/GenBank/DDBJ databases">
        <authorList>
            <person name="Chen Y."/>
            <person name="Shah S."/>
            <person name="Dougan E. K."/>
            <person name="Thang M."/>
            <person name="Chan C."/>
        </authorList>
    </citation>
    <scope>NUCLEOTIDE SEQUENCE [LARGE SCALE GENOMIC DNA]</scope>
</reference>
<proteinExistence type="predicted"/>
<evidence type="ECO:0000313" key="2">
    <source>
        <dbReference type="Proteomes" id="UP001189429"/>
    </source>
</evidence>